<gene>
    <name evidence="1" type="ORF">COCSADRAFT_328342</name>
</gene>
<evidence type="ECO:0000313" key="1">
    <source>
        <dbReference type="EMBL" id="EMD63476.1"/>
    </source>
</evidence>
<dbReference type="HOGENOM" id="CLU_2996398_0_0_1"/>
<reference evidence="2" key="2">
    <citation type="journal article" date="2013" name="PLoS Genet.">
        <title>Comparative genome structure, secondary metabolite, and effector coding capacity across Cochliobolus pathogens.</title>
        <authorList>
            <person name="Condon B.J."/>
            <person name="Leng Y."/>
            <person name="Wu D."/>
            <person name="Bushley K.E."/>
            <person name="Ohm R.A."/>
            <person name="Otillar R."/>
            <person name="Martin J."/>
            <person name="Schackwitz W."/>
            <person name="Grimwood J."/>
            <person name="MohdZainudin N."/>
            <person name="Xue C."/>
            <person name="Wang R."/>
            <person name="Manning V.A."/>
            <person name="Dhillon B."/>
            <person name="Tu Z.J."/>
            <person name="Steffenson B.J."/>
            <person name="Salamov A."/>
            <person name="Sun H."/>
            <person name="Lowry S."/>
            <person name="LaButti K."/>
            <person name="Han J."/>
            <person name="Copeland A."/>
            <person name="Lindquist E."/>
            <person name="Barry K."/>
            <person name="Schmutz J."/>
            <person name="Baker S.E."/>
            <person name="Ciuffetti L.M."/>
            <person name="Grigoriev I.V."/>
            <person name="Zhong S."/>
            <person name="Turgeon B.G."/>
        </authorList>
    </citation>
    <scope>NUCLEOTIDE SEQUENCE [LARGE SCALE GENOMIC DNA]</scope>
    <source>
        <strain evidence="2">ND90Pr / ATCC 201652</strain>
    </source>
</reference>
<accession>M2T2P2</accession>
<dbReference type="GeneID" id="19136922"/>
<dbReference type="KEGG" id="bsc:COCSADRAFT_328342"/>
<sequence>MCITVVGKTVLLALPRAHVQVYCEGWVDQILGSLATIVRRRLDRRIAFDLPSLSSRP</sequence>
<dbReference type="RefSeq" id="XP_007700581.1">
    <property type="nucleotide sequence ID" value="XM_007702391.1"/>
</dbReference>
<organism evidence="1 2">
    <name type="scientific">Cochliobolus sativus (strain ND90Pr / ATCC 201652)</name>
    <name type="common">Common root rot and spot blotch fungus</name>
    <name type="synonym">Bipolaris sorokiniana</name>
    <dbReference type="NCBI Taxonomy" id="665912"/>
    <lineage>
        <taxon>Eukaryota</taxon>
        <taxon>Fungi</taxon>
        <taxon>Dikarya</taxon>
        <taxon>Ascomycota</taxon>
        <taxon>Pezizomycotina</taxon>
        <taxon>Dothideomycetes</taxon>
        <taxon>Pleosporomycetidae</taxon>
        <taxon>Pleosporales</taxon>
        <taxon>Pleosporineae</taxon>
        <taxon>Pleosporaceae</taxon>
        <taxon>Bipolaris</taxon>
    </lineage>
</organism>
<dbReference type="AlphaFoldDB" id="M2T2P2"/>
<name>M2T2P2_COCSN</name>
<keyword evidence="2" id="KW-1185">Reference proteome</keyword>
<dbReference type="Proteomes" id="UP000016934">
    <property type="component" value="Unassembled WGS sequence"/>
</dbReference>
<protein>
    <submittedName>
        <fullName evidence="1">Uncharacterized protein</fullName>
    </submittedName>
</protein>
<evidence type="ECO:0000313" key="2">
    <source>
        <dbReference type="Proteomes" id="UP000016934"/>
    </source>
</evidence>
<proteinExistence type="predicted"/>
<reference evidence="1 2" key="1">
    <citation type="journal article" date="2012" name="PLoS Pathog.">
        <title>Diverse lifestyles and strategies of plant pathogenesis encoded in the genomes of eighteen Dothideomycetes fungi.</title>
        <authorList>
            <person name="Ohm R.A."/>
            <person name="Feau N."/>
            <person name="Henrissat B."/>
            <person name="Schoch C.L."/>
            <person name="Horwitz B.A."/>
            <person name="Barry K.W."/>
            <person name="Condon B.J."/>
            <person name="Copeland A.C."/>
            <person name="Dhillon B."/>
            <person name="Glaser F."/>
            <person name="Hesse C.N."/>
            <person name="Kosti I."/>
            <person name="LaButti K."/>
            <person name="Lindquist E.A."/>
            <person name="Lucas S."/>
            <person name="Salamov A.A."/>
            <person name="Bradshaw R.E."/>
            <person name="Ciuffetti L."/>
            <person name="Hamelin R.C."/>
            <person name="Kema G.H.J."/>
            <person name="Lawrence C."/>
            <person name="Scott J.A."/>
            <person name="Spatafora J.W."/>
            <person name="Turgeon B.G."/>
            <person name="de Wit P.J.G.M."/>
            <person name="Zhong S."/>
            <person name="Goodwin S.B."/>
            <person name="Grigoriev I.V."/>
        </authorList>
    </citation>
    <scope>NUCLEOTIDE SEQUENCE [LARGE SCALE GENOMIC DNA]</scope>
    <source>
        <strain evidence="2">ND90Pr / ATCC 201652</strain>
    </source>
</reference>
<dbReference type="EMBL" id="KB445644">
    <property type="protein sequence ID" value="EMD63476.1"/>
    <property type="molecule type" value="Genomic_DNA"/>
</dbReference>